<dbReference type="AlphaFoldDB" id="A0A0C3Q786"/>
<evidence type="ECO:0000256" key="5">
    <source>
        <dbReference type="ARBA" id="ARBA00022664"/>
    </source>
</evidence>
<dbReference type="GO" id="GO:0005737">
    <property type="term" value="C:cytoplasm"/>
    <property type="evidence" value="ECO:0007669"/>
    <property type="project" value="UniProtKB-SubCell"/>
</dbReference>
<dbReference type="GO" id="GO:0097525">
    <property type="term" value="C:spliceosomal snRNP complex"/>
    <property type="evidence" value="ECO:0007669"/>
    <property type="project" value="UniProtKB-ARBA"/>
</dbReference>
<keyword evidence="5 10" id="KW-0507">mRNA processing</keyword>
<organism evidence="13 14">
    <name type="scientific">Tulasnella calospora MUT 4182</name>
    <dbReference type="NCBI Taxonomy" id="1051891"/>
    <lineage>
        <taxon>Eukaryota</taxon>
        <taxon>Fungi</taxon>
        <taxon>Dikarya</taxon>
        <taxon>Basidiomycota</taxon>
        <taxon>Agaricomycotina</taxon>
        <taxon>Agaricomycetes</taxon>
        <taxon>Cantharellales</taxon>
        <taxon>Tulasnellaceae</taxon>
        <taxon>Tulasnella</taxon>
    </lineage>
</organism>
<dbReference type="PROSITE" id="PS52002">
    <property type="entry name" value="SM"/>
    <property type="match status" value="1"/>
</dbReference>
<evidence type="ECO:0000256" key="2">
    <source>
        <dbReference type="ARBA" id="ARBA00004496"/>
    </source>
</evidence>
<sequence>MKLVRFLMKLNNETVTIELKNGATVHGTVTGVDVLMNTHLKTVKLTTRNRDPVSLDSISLRGNNIRYWILPDSLPLDTLLVDDAPKPKGKRKEDKGARGARGGRGGGDRGGRGGRGRGRGRGRGF</sequence>
<proteinExistence type="inferred from homology"/>
<keyword evidence="6" id="KW-0747">Spliceosome</keyword>
<comment type="similarity">
    <text evidence="3 10">Belongs to the snRNP core protein family.</text>
</comment>
<dbReference type="GO" id="GO:0000387">
    <property type="term" value="P:spliceosomal snRNP assembly"/>
    <property type="evidence" value="ECO:0007669"/>
    <property type="project" value="UniProtKB-UniRule"/>
</dbReference>
<keyword evidence="9 10" id="KW-0687">Ribonucleoprotein</keyword>
<evidence type="ECO:0000256" key="8">
    <source>
        <dbReference type="ARBA" id="ARBA00023242"/>
    </source>
</evidence>
<dbReference type="InterPro" id="IPR034102">
    <property type="entry name" value="Sm_D1"/>
</dbReference>
<dbReference type="Proteomes" id="UP000054248">
    <property type="component" value="Unassembled WGS sequence"/>
</dbReference>
<dbReference type="EMBL" id="KN823042">
    <property type="protein sequence ID" value="KIO25415.1"/>
    <property type="molecule type" value="Genomic_DNA"/>
</dbReference>
<dbReference type="CDD" id="cd01724">
    <property type="entry name" value="Sm_D1"/>
    <property type="match status" value="1"/>
</dbReference>
<dbReference type="InterPro" id="IPR001163">
    <property type="entry name" value="Sm_dom_euk/arc"/>
</dbReference>
<feature type="region of interest" description="Disordered" evidence="11">
    <location>
        <begin position="80"/>
        <end position="125"/>
    </location>
</feature>
<dbReference type="OrthoDB" id="9626941at2759"/>
<evidence type="ECO:0000313" key="13">
    <source>
        <dbReference type="EMBL" id="KIO25415.1"/>
    </source>
</evidence>
<name>A0A0C3Q786_9AGAM</name>
<keyword evidence="8 10" id="KW-0539">Nucleus</keyword>
<gene>
    <name evidence="13" type="ORF">M407DRAFT_244089</name>
</gene>
<dbReference type="PANTHER" id="PTHR23338">
    <property type="entry name" value="SMALL NUCLEAR RIBONUCLEOPROTEIN SM"/>
    <property type="match status" value="1"/>
</dbReference>
<dbReference type="SMART" id="SM00651">
    <property type="entry name" value="Sm"/>
    <property type="match status" value="1"/>
</dbReference>
<dbReference type="STRING" id="1051891.A0A0C3Q786"/>
<evidence type="ECO:0000256" key="3">
    <source>
        <dbReference type="ARBA" id="ARBA00008146"/>
    </source>
</evidence>
<evidence type="ECO:0000256" key="7">
    <source>
        <dbReference type="ARBA" id="ARBA00023187"/>
    </source>
</evidence>
<keyword evidence="4" id="KW-0963">Cytoplasm</keyword>
<dbReference type="Pfam" id="PF01423">
    <property type="entry name" value="LSM"/>
    <property type="match status" value="1"/>
</dbReference>
<evidence type="ECO:0000256" key="4">
    <source>
        <dbReference type="ARBA" id="ARBA00022490"/>
    </source>
</evidence>
<dbReference type="InterPro" id="IPR027141">
    <property type="entry name" value="LSm4/Sm_D1/D3"/>
</dbReference>
<dbReference type="FunFam" id="2.30.30.100:FF:000016">
    <property type="entry name" value="Small nuclear ribonucleoprotein Sm D1"/>
    <property type="match status" value="1"/>
</dbReference>
<comment type="function">
    <text evidence="10">Plays a role in pre-mRNA splicing as a core component of the spliceosomal U1, U2, U4 and U5 small nuclear ribonucleoproteins (snRNPs), the building blocks of the spliceosome.</text>
</comment>
<dbReference type="GO" id="GO:0003723">
    <property type="term" value="F:RNA binding"/>
    <property type="evidence" value="ECO:0007669"/>
    <property type="project" value="InterPro"/>
</dbReference>
<dbReference type="HOGENOM" id="CLU_123956_3_0_1"/>
<keyword evidence="14" id="KW-1185">Reference proteome</keyword>
<evidence type="ECO:0000259" key="12">
    <source>
        <dbReference type="PROSITE" id="PS52002"/>
    </source>
</evidence>
<reference evidence="14" key="2">
    <citation type="submission" date="2015-01" db="EMBL/GenBank/DDBJ databases">
        <title>Evolutionary Origins and Diversification of the Mycorrhizal Mutualists.</title>
        <authorList>
            <consortium name="DOE Joint Genome Institute"/>
            <consortium name="Mycorrhizal Genomics Consortium"/>
            <person name="Kohler A."/>
            <person name="Kuo A."/>
            <person name="Nagy L.G."/>
            <person name="Floudas D."/>
            <person name="Copeland A."/>
            <person name="Barry K.W."/>
            <person name="Cichocki N."/>
            <person name="Veneault-Fourrey C."/>
            <person name="LaButti K."/>
            <person name="Lindquist E.A."/>
            <person name="Lipzen A."/>
            <person name="Lundell T."/>
            <person name="Morin E."/>
            <person name="Murat C."/>
            <person name="Riley R."/>
            <person name="Ohm R."/>
            <person name="Sun H."/>
            <person name="Tunlid A."/>
            <person name="Henrissat B."/>
            <person name="Grigoriev I.V."/>
            <person name="Hibbett D.S."/>
            <person name="Martin F."/>
        </authorList>
    </citation>
    <scope>NUCLEOTIDE SEQUENCE [LARGE SCALE GENOMIC DNA]</scope>
    <source>
        <strain evidence="14">MUT 4182</strain>
    </source>
</reference>
<evidence type="ECO:0000256" key="11">
    <source>
        <dbReference type="SAM" id="MobiDB-lite"/>
    </source>
</evidence>
<evidence type="ECO:0000256" key="1">
    <source>
        <dbReference type="ARBA" id="ARBA00004123"/>
    </source>
</evidence>
<evidence type="ECO:0000256" key="9">
    <source>
        <dbReference type="ARBA" id="ARBA00023274"/>
    </source>
</evidence>
<keyword evidence="7 10" id="KW-0508">mRNA splicing</keyword>
<dbReference type="InterPro" id="IPR047575">
    <property type="entry name" value="Sm"/>
</dbReference>
<evidence type="ECO:0000256" key="10">
    <source>
        <dbReference type="RuleBase" id="RU365054"/>
    </source>
</evidence>
<feature type="compositionally biased region" description="Basic residues" evidence="11">
    <location>
        <begin position="112"/>
        <end position="125"/>
    </location>
</feature>
<protein>
    <recommendedName>
        <fullName evidence="10">Small nuclear ribonucleoprotein Sm D1</fullName>
    </recommendedName>
    <alternativeName>
        <fullName evidence="10">snRNP core protein D1</fullName>
    </alternativeName>
</protein>
<dbReference type="SUPFAM" id="SSF50182">
    <property type="entry name" value="Sm-like ribonucleoproteins"/>
    <property type="match status" value="1"/>
</dbReference>
<evidence type="ECO:0000256" key="6">
    <source>
        <dbReference type="ARBA" id="ARBA00022728"/>
    </source>
</evidence>
<evidence type="ECO:0000313" key="14">
    <source>
        <dbReference type="Proteomes" id="UP000054248"/>
    </source>
</evidence>
<feature type="domain" description="Sm" evidence="12">
    <location>
        <begin position="2"/>
        <end position="74"/>
    </location>
</feature>
<reference evidence="13 14" key="1">
    <citation type="submission" date="2014-04" db="EMBL/GenBank/DDBJ databases">
        <authorList>
            <consortium name="DOE Joint Genome Institute"/>
            <person name="Kuo A."/>
            <person name="Girlanda M."/>
            <person name="Perotto S."/>
            <person name="Kohler A."/>
            <person name="Nagy L.G."/>
            <person name="Floudas D."/>
            <person name="Copeland A."/>
            <person name="Barry K.W."/>
            <person name="Cichocki N."/>
            <person name="Veneault-Fourrey C."/>
            <person name="LaButti K."/>
            <person name="Lindquist E.A."/>
            <person name="Lipzen A."/>
            <person name="Lundell T."/>
            <person name="Morin E."/>
            <person name="Murat C."/>
            <person name="Sun H."/>
            <person name="Tunlid A."/>
            <person name="Henrissat B."/>
            <person name="Grigoriev I.V."/>
            <person name="Hibbett D.S."/>
            <person name="Martin F."/>
            <person name="Nordberg H.P."/>
            <person name="Cantor M.N."/>
            <person name="Hua S.X."/>
        </authorList>
    </citation>
    <scope>NUCLEOTIDE SEQUENCE [LARGE SCALE GENOMIC DNA]</scope>
    <source>
        <strain evidence="13 14">MUT 4182</strain>
    </source>
</reference>
<feature type="compositionally biased region" description="Basic and acidic residues" evidence="11">
    <location>
        <begin position="83"/>
        <end position="97"/>
    </location>
</feature>
<accession>A0A0C3Q786</accession>
<dbReference type="InterPro" id="IPR010920">
    <property type="entry name" value="LSM_dom_sf"/>
</dbReference>
<comment type="subcellular location">
    <subcellularLocation>
        <location evidence="2">Cytoplasm</location>
    </subcellularLocation>
    <subcellularLocation>
        <location evidence="1 10">Nucleus</location>
    </subcellularLocation>
</comment>
<dbReference type="GO" id="GO:0005681">
    <property type="term" value="C:spliceosomal complex"/>
    <property type="evidence" value="ECO:0007669"/>
    <property type="project" value="UniProtKB-KW"/>
</dbReference>
<dbReference type="Gene3D" id="2.30.30.100">
    <property type="match status" value="1"/>
</dbReference>